<dbReference type="AlphaFoldDB" id="A0A6A6U576"/>
<dbReference type="GO" id="GO:0016020">
    <property type="term" value="C:membrane"/>
    <property type="evidence" value="ECO:0007669"/>
    <property type="project" value="UniProtKB-SubCell"/>
</dbReference>
<dbReference type="Pfam" id="PF08510">
    <property type="entry name" value="PIG-P"/>
    <property type="match status" value="1"/>
</dbReference>
<protein>
    <submittedName>
        <fullName evidence="8">PIG-P-domain-containing protein</fullName>
    </submittedName>
</protein>
<keyword evidence="2 6" id="KW-0812">Transmembrane</keyword>
<feature type="compositionally biased region" description="Basic and acidic residues" evidence="5">
    <location>
        <begin position="84"/>
        <end position="93"/>
    </location>
</feature>
<feature type="compositionally biased region" description="Low complexity" evidence="5">
    <location>
        <begin position="111"/>
        <end position="123"/>
    </location>
</feature>
<dbReference type="EMBL" id="MU004239">
    <property type="protein sequence ID" value="KAF2666443.1"/>
    <property type="molecule type" value="Genomic_DNA"/>
</dbReference>
<evidence type="ECO:0000259" key="7">
    <source>
        <dbReference type="Pfam" id="PF08510"/>
    </source>
</evidence>
<dbReference type="GO" id="GO:0006506">
    <property type="term" value="P:GPI anchor biosynthetic process"/>
    <property type="evidence" value="ECO:0007669"/>
    <property type="project" value="TreeGrafter"/>
</dbReference>
<keyword evidence="9" id="KW-1185">Reference proteome</keyword>
<evidence type="ECO:0000256" key="2">
    <source>
        <dbReference type="ARBA" id="ARBA00022692"/>
    </source>
</evidence>
<evidence type="ECO:0000313" key="9">
    <source>
        <dbReference type="Proteomes" id="UP000799302"/>
    </source>
</evidence>
<evidence type="ECO:0000256" key="6">
    <source>
        <dbReference type="SAM" id="Phobius"/>
    </source>
</evidence>
<dbReference type="InterPro" id="IPR052263">
    <property type="entry name" value="GPI_Anchor_Biosynth"/>
</dbReference>
<reference evidence="8" key="1">
    <citation type="journal article" date="2020" name="Stud. Mycol.">
        <title>101 Dothideomycetes genomes: a test case for predicting lifestyles and emergence of pathogens.</title>
        <authorList>
            <person name="Haridas S."/>
            <person name="Albert R."/>
            <person name="Binder M."/>
            <person name="Bloem J."/>
            <person name="Labutti K."/>
            <person name="Salamov A."/>
            <person name="Andreopoulos B."/>
            <person name="Baker S."/>
            <person name="Barry K."/>
            <person name="Bills G."/>
            <person name="Bluhm B."/>
            <person name="Cannon C."/>
            <person name="Castanera R."/>
            <person name="Culley D."/>
            <person name="Daum C."/>
            <person name="Ezra D."/>
            <person name="Gonzalez J."/>
            <person name="Henrissat B."/>
            <person name="Kuo A."/>
            <person name="Liang C."/>
            <person name="Lipzen A."/>
            <person name="Lutzoni F."/>
            <person name="Magnuson J."/>
            <person name="Mondo S."/>
            <person name="Nolan M."/>
            <person name="Ohm R."/>
            <person name="Pangilinan J."/>
            <person name="Park H.-J."/>
            <person name="Ramirez L."/>
            <person name="Alfaro M."/>
            <person name="Sun H."/>
            <person name="Tritt A."/>
            <person name="Yoshinaga Y."/>
            <person name="Zwiers L.-H."/>
            <person name="Turgeon B."/>
            <person name="Goodwin S."/>
            <person name="Spatafora J."/>
            <person name="Crous P."/>
            <person name="Grigoriev I."/>
        </authorList>
    </citation>
    <scope>NUCLEOTIDE SEQUENCE</scope>
    <source>
        <strain evidence="8">CBS 115976</strain>
    </source>
</reference>
<keyword evidence="3 6" id="KW-1133">Transmembrane helix</keyword>
<keyword evidence="4 6" id="KW-0472">Membrane</keyword>
<proteinExistence type="predicted"/>
<feature type="compositionally biased region" description="Polar residues" evidence="5">
    <location>
        <begin position="13"/>
        <end position="25"/>
    </location>
</feature>
<evidence type="ECO:0000256" key="5">
    <source>
        <dbReference type="SAM" id="MobiDB-lite"/>
    </source>
</evidence>
<feature type="compositionally biased region" description="Polar residues" evidence="5">
    <location>
        <begin position="95"/>
        <end position="110"/>
    </location>
</feature>
<feature type="compositionally biased region" description="Basic and acidic residues" evidence="5">
    <location>
        <begin position="66"/>
        <end position="75"/>
    </location>
</feature>
<evidence type="ECO:0000256" key="3">
    <source>
        <dbReference type="ARBA" id="ARBA00022989"/>
    </source>
</evidence>
<dbReference type="PANTHER" id="PTHR46346">
    <property type="entry name" value="PHOSPHATIDYLINOSITOL N-ACETYLGLUCOSAMINYLTRANSFERASE SUBUNIT P"/>
    <property type="match status" value="1"/>
</dbReference>
<feature type="compositionally biased region" description="Polar residues" evidence="5">
    <location>
        <begin position="160"/>
        <end position="179"/>
    </location>
</feature>
<dbReference type="PANTHER" id="PTHR46346:SF1">
    <property type="entry name" value="PHOSPHATIDYLINOSITOL N-ACETYLGLUCOSAMINYLTRANSFERASE SUBUNIT P"/>
    <property type="match status" value="1"/>
</dbReference>
<dbReference type="InterPro" id="IPR013717">
    <property type="entry name" value="PIG-P"/>
</dbReference>
<feature type="transmembrane region" description="Helical" evidence="6">
    <location>
        <begin position="194"/>
        <end position="213"/>
    </location>
</feature>
<dbReference type="OrthoDB" id="690928at2759"/>
<evidence type="ECO:0000256" key="1">
    <source>
        <dbReference type="ARBA" id="ARBA00004141"/>
    </source>
</evidence>
<feature type="region of interest" description="Disordered" evidence="5">
    <location>
        <begin position="1"/>
        <end position="179"/>
    </location>
</feature>
<gene>
    <name evidence="8" type="ORF">BT63DRAFT_58971</name>
</gene>
<feature type="compositionally biased region" description="Basic and acidic residues" evidence="5">
    <location>
        <begin position="1"/>
        <end position="11"/>
    </location>
</feature>
<dbReference type="Proteomes" id="UP000799302">
    <property type="component" value="Unassembled WGS sequence"/>
</dbReference>
<evidence type="ECO:0000256" key="4">
    <source>
        <dbReference type="ARBA" id="ARBA00023136"/>
    </source>
</evidence>
<name>A0A6A6U576_9PEZI</name>
<feature type="domain" description="PIG-P" evidence="7">
    <location>
        <begin position="191"/>
        <end position="350"/>
    </location>
</feature>
<feature type="compositionally biased region" description="Low complexity" evidence="5">
    <location>
        <begin position="136"/>
        <end position="148"/>
    </location>
</feature>
<accession>A0A6A6U576</accession>
<feature type="transmembrane region" description="Helical" evidence="6">
    <location>
        <begin position="233"/>
        <end position="256"/>
    </location>
</feature>
<comment type="subcellular location">
    <subcellularLocation>
        <location evidence="1">Membrane</location>
        <topology evidence="1">Multi-pass membrane protein</topology>
    </subcellularLocation>
</comment>
<dbReference type="GO" id="GO:0005783">
    <property type="term" value="C:endoplasmic reticulum"/>
    <property type="evidence" value="ECO:0007669"/>
    <property type="project" value="TreeGrafter"/>
</dbReference>
<organism evidence="8 9">
    <name type="scientific">Microthyrium microscopicum</name>
    <dbReference type="NCBI Taxonomy" id="703497"/>
    <lineage>
        <taxon>Eukaryota</taxon>
        <taxon>Fungi</taxon>
        <taxon>Dikarya</taxon>
        <taxon>Ascomycota</taxon>
        <taxon>Pezizomycotina</taxon>
        <taxon>Dothideomycetes</taxon>
        <taxon>Dothideomycetes incertae sedis</taxon>
        <taxon>Microthyriales</taxon>
        <taxon>Microthyriaceae</taxon>
        <taxon>Microthyrium</taxon>
    </lineage>
</organism>
<sequence length="354" mass="39116">MPPQSRGERLSLKSLSMHTRSTPNLPTLRDFGMSASGNTANAQRSEKSGDTILSPVPQSPDQDENGDIRKEIHYSDDEEQAIAEQRHQSREDPPSLQQRRFQVSRNTSTNFLQPSPSQLFPPLYGRPTTPLPPSPSLTSLLRPPFSTHTSHHTTPESSDVESTVGGSTVSAVEKSAQTATTVPRADPKVPTYEYYGFALYLASSAAFLMYVLWAYLPSPFLHQLGIYYYPNRWWALAVPAWLVILVLYIYVALASYNTGYMTLPMQSIENLVDDAAQMAVVDREGKIIRPKKLSRFADQARVGKHSRQSSGTGIKLGGPVGKDIDWKTVWNEGTDAVLDIPIGGVCEILYGSES</sequence>
<evidence type="ECO:0000313" key="8">
    <source>
        <dbReference type="EMBL" id="KAF2666443.1"/>
    </source>
</evidence>